<name>H3GS84_PHYRM</name>
<proteinExistence type="predicted"/>
<dbReference type="InParanoid" id="H3GS84"/>
<dbReference type="VEuPathDB" id="FungiDB:KRP23_3588"/>
<evidence type="ECO:0000313" key="1">
    <source>
        <dbReference type="EnsemblProtists" id="Phyra79825"/>
    </source>
</evidence>
<organism evidence="1 2">
    <name type="scientific">Phytophthora ramorum</name>
    <name type="common">Sudden oak death agent</name>
    <dbReference type="NCBI Taxonomy" id="164328"/>
    <lineage>
        <taxon>Eukaryota</taxon>
        <taxon>Sar</taxon>
        <taxon>Stramenopiles</taxon>
        <taxon>Oomycota</taxon>
        <taxon>Peronosporomycetes</taxon>
        <taxon>Peronosporales</taxon>
        <taxon>Peronosporaceae</taxon>
        <taxon>Phytophthora</taxon>
    </lineage>
</organism>
<keyword evidence="2" id="KW-1185">Reference proteome</keyword>
<dbReference type="AlphaFoldDB" id="H3GS84"/>
<dbReference type="eggNOG" id="ENOG502QR19">
    <property type="taxonomic scope" value="Eukaryota"/>
</dbReference>
<accession>H3GS84</accession>
<reference evidence="1" key="2">
    <citation type="submission" date="2015-06" db="UniProtKB">
        <authorList>
            <consortium name="EnsemblProtists"/>
        </authorList>
    </citation>
    <scope>IDENTIFICATION</scope>
    <source>
        <strain evidence="1">Pr102</strain>
    </source>
</reference>
<dbReference type="HOGENOM" id="CLU_1398834_0_0_1"/>
<evidence type="ECO:0000313" key="2">
    <source>
        <dbReference type="Proteomes" id="UP000005238"/>
    </source>
</evidence>
<dbReference type="Proteomes" id="UP000005238">
    <property type="component" value="Unassembled WGS sequence"/>
</dbReference>
<dbReference type="VEuPathDB" id="FungiDB:KRP22_3175"/>
<sequence>MARMDLLRALEYAAPDQSGVLVPLVANSASESESVASTMVIIFMTVKIRRSSSRSRVVIVRRIAATRGQTGTSIAEFRTLLELVDHDDVLVAYAAKEELNNVLTGDEMKDAIEVVEAITTVSTTSWRRDAGGFRFQLLQQLLKTQAAQRCDSGRDVEYPYLKAVLNNLQHVGGMVCDVLVPELGARGGFSKRGVE</sequence>
<reference evidence="2" key="1">
    <citation type="journal article" date="2006" name="Science">
        <title>Phytophthora genome sequences uncover evolutionary origins and mechanisms of pathogenesis.</title>
        <authorList>
            <person name="Tyler B.M."/>
            <person name="Tripathy S."/>
            <person name="Zhang X."/>
            <person name="Dehal P."/>
            <person name="Jiang R.H."/>
            <person name="Aerts A."/>
            <person name="Arredondo F.D."/>
            <person name="Baxter L."/>
            <person name="Bensasson D."/>
            <person name="Beynon J.L."/>
            <person name="Chapman J."/>
            <person name="Damasceno C.M."/>
            <person name="Dorrance A.E."/>
            <person name="Dou D."/>
            <person name="Dickerman A.W."/>
            <person name="Dubchak I.L."/>
            <person name="Garbelotto M."/>
            <person name="Gijzen M."/>
            <person name="Gordon S.G."/>
            <person name="Govers F."/>
            <person name="Grunwald N.J."/>
            <person name="Huang W."/>
            <person name="Ivors K.L."/>
            <person name="Jones R.W."/>
            <person name="Kamoun S."/>
            <person name="Krampis K."/>
            <person name="Lamour K.H."/>
            <person name="Lee M.K."/>
            <person name="McDonald W.H."/>
            <person name="Medina M."/>
            <person name="Meijer H.J."/>
            <person name="Nordberg E.K."/>
            <person name="Maclean D.J."/>
            <person name="Ospina-Giraldo M.D."/>
            <person name="Morris P.F."/>
            <person name="Phuntumart V."/>
            <person name="Putnam N.H."/>
            <person name="Rash S."/>
            <person name="Rose J.K."/>
            <person name="Sakihama Y."/>
            <person name="Salamov A.A."/>
            <person name="Savidor A."/>
            <person name="Scheuring C.F."/>
            <person name="Smith B.M."/>
            <person name="Sobral B.W."/>
            <person name="Terry A."/>
            <person name="Torto-Alalibo T.A."/>
            <person name="Win J."/>
            <person name="Xu Z."/>
            <person name="Zhang H."/>
            <person name="Grigoriev I.V."/>
            <person name="Rokhsar D.S."/>
            <person name="Boore J.L."/>
        </authorList>
    </citation>
    <scope>NUCLEOTIDE SEQUENCE [LARGE SCALE GENOMIC DNA]</scope>
    <source>
        <strain evidence="2">Pr102</strain>
    </source>
</reference>
<dbReference type="EMBL" id="DS566040">
    <property type="status" value="NOT_ANNOTATED_CDS"/>
    <property type="molecule type" value="Genomic_DNA"/>
</dbReference>
<protein>
    <submittedName>
        <fullName evidence="1">Uncharacterized protein</fullName>
    </submittedName>
</protein>
<dbReference type="EnsemblProtists" id="Phyra79825">
    <property type="protein sequence ID" value="Phyra79825"/>
    <property type="gene ID" value="Phyra79825"/>
</dbReference>